<comment type="caution">
    <text evidence="2">The sequence shown here is derived from an EMBL/GenBank/DDBJ whole genome shotgun (WGS) entry which is preliminary data.</text>
</comment>
<dbReference type="Proteomes" id="UP000321947">
    <property type="component" value="Unassembled WGS sequence"/>
</dbReference>
<dbReference type="AlphaFoldDB" id="A0A5D3BX41"/>
<dbReference type="EMBL" id="SSTE01019309">
    <property type="protein sequence ID" value="KAA0036691.1"/>
    <property type="molecule type" value="Genomic_DNA"/>
</dbReference>
<evidence type="ECO:0000313" key="2">
    <source>
        <dbReference type="EMBL" id="TYK03665.1"/>
    </source>
</evidence>
<evidence type="ECO:0000313" key="4">
    <source>
        <dbReference type="Proteomes" id="UP000321947"/>
    </source>
</evidence>
<sequence length="93" mass="11032">MAKKSEERLDFVEQEVREMRTELKKLPAMEENMSLISKMGEGKRIYNRSVGWGIEGERKSEDDKAFDRSKFKKVEMPIFNGTDHDSWLFRADR</sequence>
<reference evidence="3 4" key="1">
    <citation type="submission" date="2019-08" db="EMBL/GenBank/DDBJ databases">
        <title>Draft genome sequences of two oriental melons (Cucumis melo L. var makuwa).</title>
        <authorList>
            <person name="Kwon S.-Y."/>
        </authorList>
    </citation>
    <scope>NUCLEOTIDE SEQUENCE [LARGE SCALE GENOMIC DNA]</scope>
    <source>
        <strain evidence="4">cv. Chang Bougi</strain>
        <strain evidence="3">cv. SW 3</strain>
        <tissue evidence="2">Leaf</tissue>
    </source>
</reference>
<name>A0A5D3BX41_CUCMM</name>
<dbReference type="EMBL" id="SSTD01014872">
    <property type="protein sequence ID" value="TYK03665.1"/>
    <property type="molecule type" value="Genomic_DNA"/>
</dbReference>
<dbReference type="Proteomes" id="UP000321393">
    <property type="component" value="Unassembled WGS sequence"/>
</dbReference>
<evidence type="ECO:0000313" key="3">
    <source>
        <dbReference type="Proteomes" id="UP000321393"/>
    </source>
</evidence>
<protein>
    <submittedName>
        <fullName evidence="2">Transposon Tf2-1 polyprotein isoform X1</fullName>
    </submittedName>
</protein>
<organism evidence="2 4">
    <name type="scientific">Cucumis melo var. makuwa</name>
    <name type="common">Oriental melon</name>
    <dbReference type="NCBI Taxonomy" id="1194695"/>
    <lineage>
        <taxon>Eukaryota</taxon>
        <taxon>Viridiplantae</taxon>
        <taxon>Streptophyta</taxon>
        <taxon>Embryophyta</taxon>
        <taxon>Tracheophyta</taxon>
        <taxon>Spermatophyta</taxon>
        <taxon>Magnoliopsida</taxon>
        <taxon>eudicotyledons</taxon>
        <taxon>Gunneridae</taxon>
        <taxon>Pentapetalae</taxon>
        <taxon>rosids</taxon>
        <taxon>fabids</taxon>
        <taxon>Cucurbitales</taxon>
        <taxon>Cucurbitaceae</taxon>
        <taxon>Benincaseae</taxon>
        <taxon>Cucumis</taxon>
    </lineage>
</organism>
<accession>A0A5D3BX41</accession>
<gene>
    <name evidence="2" type="ORF">E5676_scaffold863G00190</name>
    <name evidence="1" type="ORF">E6C27_scaffold510G00360</name>
</gene>
<proteinExistence type="predicted"/>
<evidence type="ECO:0000313" key="1">
    <source>
        <dbReference type="EMBL" id="KAA0036691.1"/>
    </source>
</evidence>